<organism evidence="2 3">
    <name type="scientific">Skermanella cutis</name>
    <dbReference type="NCBI Taxonomy" id="2775420"/>
    <lineage>
        <taxon>Bacteria</taxon>
        <taxon>Pseudomonadati</taxon>
        <taxon>Pseudomonadota</taxon>
        <taxon>Alphaproteobacteria</taxon>
        <taxon>Rhodospirillales</taxon>
        <taxon>Azospirillaceae</taxon>
        <taxon>Skermanella</taxon>
    </lineage>
</organism>
<name>A0ABX7B2X4_9PROT</name>
<dbReference type="EMBL" id="CP067420">
    <property type="protein sequence ID" value="QQP88627.1"/>
    <property type="molecule type" value="Genomic_DNA"/>
</dbReference>
<evidence type="ECO:0008006" key="4">
    <source>
        <dbReference type="Google" id="ProtNLM"/>
    </source>
</evidence>
<feature type="signal peptide" evidence="1">
    <location>
        <begin position="1"/>
        <end position="20"/>
    </location>
</feature>
<dbReference type="PROSITE" id="PS51257">
    <property type="entry name" value="PROKAR_LIPOPROTEIN"/>
    <property type="match status" value="1"/>
</dbReference>
<reference evidence="2" key="1">
    <citation type="submission" date="2021-02" db="EMBL/GenBank/DDBJ databases">
        <title>Skermanella TT6 skin isolate.</title>
        <authorList>
            <person name="Lee K."/>
            <person name="Ganzorig M."/>
        </authorList>
    </citation>
    <scope>NUCLEOTIDE SEQUENCE</scope>
    <source>
        <strain evidence="2">TT6</strain>
    </source>
</reference>
<gene>
    <name evidence="2" type="ORF">IGS68_21785</name>
</gene>
<protein>
    <recommendedName>
        <fullName evidence="4">Lipoprotein</fullName>
    </recommendedName>
</protein>
<accession>A0ABX7B2X4</accession>
<keyword evidence="1" id="KW-0732">Signal</keyword>
<feature type="chain" id="PRO_5046051658" description="Lipoprotein" evidence="1">
    <location>
        <begin position="21"/>
        <end position="198"/>
    </location>
</feature>
<evidence type="ECO:0000256" key="1">
    <source>
        <dbReference type="SAM" id="SignalP"/>
    </source>
</evidence>
<keyword evidence="3" id="KW-1185">Reference proteome</keyword>
<sequence>MLRSLLRPAALALAATLALAACQSAPPRPAARQISFANAAPISFDVATIEVVQQYQPPQVQPNVDHLAPIPPSDAIRRWANERLRAMGGSGTLRVVIKDASIVETGLPPTTGLRGAFTTDQSERYDGKLAVDLVVDQPSRRFNGYTGAAVARTISVPENISLQGRDDALFAMVERMMTELNAKLEEGVYGNLSAVTLR</sequence>
<evidence type="ECO:0000313" key="3">
    <source>
        <dbReference type="Proteomes" id="UP000595197"/>
    </source>
</evidence>
<dbReference type="Proteomes" id="UP000595197">
    <property type="component" value="Chromosome"/>
</dbReference>
<evidence type="ECO:0000313" key="2">
    <source>
        <dbReference type="EMBL" id="QQP88627.1"/>
    </source>
</evidence>
<dbReference type="RefSeq" id="WP_201073801.1">
    <property type="nucleotide sequence ID" value="NZ_CP067420.1"/>
</dbReference>
<proteinExistence type="predicted"/>